<keyword evidence="3" id="KW-1185">Reference proteome</keyword>
<dbReference type="InterPro" id="IPR003615">
    <property type="entry name" value="HNH_nuc"/>
</dbReference>
<name>A0ABS7IH74_9HYPH</name>
<dbReference type="Gene3D" id="3.90.75.10">
    <property type="entry name" value="Homing Intron 3 (I-ppo) Encoded Endonuclease, Chain A"/>
    <property type="match status" value="1"/>
</dbReference>
<dbReference type="InterPro" id="IPR044930">
    <property type="entry name" value="Homing_endonuclease_His-Me"/>
</dbReference>
<gene>
    <name evidence="2" type="ORF">HJB60_09245</name>
</gene>
<reference evidence="2 3" key="1">
    <citation type="submission" date="2020-04" db="EMBL/GenBank/DDBJ databases">
        <title>Global-level population genomics: horizontal gene transfer, symbiosis and evolution in Rhizobia.</title>
        <authorList>
            <person name="Gai Y."/>
        </authorList>
    </citation>
    <scope>NUCLEOTIDE SEQUENCE [LARGE SCALE GENOMIC DNA]</scope>
    <source>
        <strain evidence="2 3">BLR33</strain>
    </source>
</reference>
<dbReference type="SUPFAM" id="SSF54060">
    <property type="entry name" value="His-Me finger endonucleases"/>
    <property type="match status" value="1"/>
</dbReference>
<evidence type="ECO:0000313" key="2">
    <source>
        <dbReference type="EMBL" id="MBX5089355.1"/>
    </source>
</evidence>
<evidence type="ECO:0000259" key="1">
    <source>
        <dbReference type="Pfam" id="PF13392"/>
    </source>
</evidence>
<accession>A0ABS7IH74</accession>
<organism evidence="2 3">
    <name type="scientific">Rhizobium lentis</name>
    <dbReference type="NCBI Taxonomy" id="1138194"/>
    <lineage>
        <taxon>Bacteria</taxon>
        <taxon>Pseudomonadati</taxon>
        <taxon>Pseudomonadota</taxon>
        <taxon>Alphaproteobacteria</taxon>
        <taxon>Hyphomicrobiales</taxon>
        <taxon>Rhizobiaceae</taxon>
        <taxon>Rhizobium/Agrobacterium group</taxon>
        <taxon>Rhizobium</taxon>
    </lineage>
</organism>
<protein>
    <recommendedName>
        <fullName evidence="1">HNH nuclease domain-containing protein</fullName>
    </recommendedName>
</protein>
<sequence>MKSRSDRLFDKVMPEPNSGCWLWLGGVSDKRYGKFRWSEGVTALAHRASWIVHKGEIPTGLLVCHKCDNGFCVNPDHLFLGTAKDNSDDKLRKGRDTHAFGESHGRSRLNDCHVKAILSGLDDGRTYQSLADEYGVARRTIRDIKTGRNWRHLSHPA</sequence>
<proteinExistence type="predicted"/>
<dbReference type="Pfam" id="PF13392">
    <property type="entry name" value="HNH_3"/>
    <property type="match status" value="1"/>
</dbReference>
<dbReference type="RefSeq" id="WP_221119239.1">
    <property type="nucleotide sequence ID" value="NZ_JABDYF010000003.1"/>
</dbReference>
<dbReference type="EMBL" id="JABDYF010000003">
    <property type="protein sequence ID" value="MBX5089355.1"/>
    <property type="molecule type" value="Genomic_DNA"/>
</dbReference>
<dbReference type="Proteomes" id="UP000770629">
    <property type="component" value="Unassembled WGS sequence"/>
</dbReference>
<dbReference type="InterPro" id="IPR044925">
    <property type="entry name" value="His-Me_finger_sf"/>
</dbReference>
<evidence type="ECO:0000313" key="3">
    <source>
        <dbReference type="Proteomes" id="UP000770629"/>
    </source>
</evidence>
<feature type="domain" description="HNH nuclease" evidence="1">
    <location>
        <begin position="44"/>
        <end position="87"/>
    </location>
</feature>
<comment type="caution">
    <text evidence="2">The sequence shown here is derived from an EMBL/GenBank/DDBJ whole genome shotgun (WGS) entry which is preliminary data.</text>
</comment>